<dbReference type="CDD" id="cd02997">
    <property type="entry name" value="PDI_a_PDIR"/>
    <property type="match status" value="1"/>
</dbReference>
<feature type="domain" description="Thioredoxin" evidence="3">
    <location>
        <begin position="308"/>
        <end position="432"/>
    </location>
</feature>
<dbReference type="AlphaFoldDB" id="A0AAV4IBM5"/>
<dbReference type="PROSITE" id="PS51352">
    <property type="entry name" value="THIOREDOXIN_2"/>
    <property type="match status" value="3"/>
</dbReference>
<dbReference type="Proteomes" id="UP000762676">
    <property type="component" value="Unassembled WGS sequence"/>
</dbReference>
<dbReference type="InterPro" id="IPR013766">
    <property type="entry name" value="Thioredoxin_domain"/>
</dbReference>
<dbReference type="GO" id="GO:0003756">
    <property type="term" value="F:protein disulfide isomerase activity"/>
    <property type="evidence" value="ECO:0007669"/>
    <property type="project" value="InterPro"/>
</dbReference>
<feature type="domain" description="Thioredoxin" evidence="3">
    <location>
        <begin position="7"/>
        <end position="132"/>
    </location>
</feature>
<name>A0AAV4IBM5_9GAST</name>
<dbReference type="PANTHER" id="PTHR45672">
    <property type="entry name" value="PROTEIN DISULFIDE-ISOMERASE C17H9.14C-RELATED"/>
    <property type="match status" value="1"/>
</dbReference>
<dbReference type="Pfam" id="PF00085">
    <property type="entry name" value="Thioredoxin"/>
    <property type="match status" value="3"/>
</dbReference>
<sequence>MKFMENPQEPPPPPPPEKKWEEVESEVVHLVDESFKPFLKKKKHCLVMFYAPWCGHCKKAKPEFMAAAEKLKDDTKVALAAVDCTVQTGICSAHDVTGYPTFKYFNYGKNAQKYMGGRQEEDFIAFMKDPLNPAPSSSTPSPPPAESVEDQWKELAGSDSLSLLHKENFDKAIAENVQMLVMFYAPWCGHCKKMKPDFALAAQKVKEMGLGTLAAVDATQNRELATQYGVKGYPTQKVLRKVALFILVRNKVGKTYDIIKLETKLIVKTNSIEQEVRDYKGGRSESDLVNYMLEALLGDEGSEMAKKVSKGEPVVPFLQSRSIKQLGEKNFHKFLGEKDTAMVLFYQPDCLHCQSAKPHFLKAAKTTNPKSLGGKGKAFGIVDCSKEIDLCMAEQVNKYPSFKLYIGGKFLASYDETPHFNSLREFVANAPEAPTNTQNKKHTREDL</sequence>
<dbReference type="Gene3D" id="3.40.30.10">
    <property type="entry name" value="Glutaredoxin"/>
    <property type="match status" value="3"/>
</dbReference>
<evidence type="ECO:0000256" key="2">
    <source>
        <dbReference type="SAM" id="MobiDB-lite"/>
    </source>
</evidence>
<dbReference type="SUPFAM" id="SSF52833">
    <property type="entry name" value="Thioredoxin-like"/>
    <property type="match status" value="3"/>
</dbReference>
<dbReference type="EMBL" id="BMAT01009474">
    <property type="protein sequence ID" value="GFS06922.1"/>
    <property type="molecule type" value="Genomic_DNA"/>
</dbReference>
<dbReference type="PROSITE" id="PS00194">
    <property type="entry name" value="THIOREDOXIN_1"/>
    <property type="match status" value="1"/>
</dbReference>
<evidence type="ECO:0000313" key="4">
    <source>
        <dbReference type="EMBL" id="GFS06922.1"/>
    </source>
</evidence>
<feature type="region of interest" description="Disordered" evidence="2">
    <location>
        <begin position="1"/>
        <end position="20"/>
    </location>
</feature>
<dbReference type="GO" id="GO:0005783">
    <property type="term" value="C:endoplasmic reticulum"/>
    <property type="evidence" value="ECO:0007669"/>
    <property type="project" value="TreeGrafter"/>
</dbReference>
<evidence type="ECO:0000256" key="1">
    <source>
        <dbReference type="ARBA" id="ARBA00006347"/>
    </source>
</evidence>
<dbReference type="CDD" id="cd02961">
    <property type="entry name" value="PDI_a_family"/>
    <property type="match status" value="2"/>
</dbReference>
<evidence type="ECO:0000313" key="5">
    <source>
        <dbReference type="Proteomes" id="UP000762676"/>
    </source>
</evidence>
<accession>A0AAV4IBM5</accession>
<dbReference type="GO" id="GO:0006457">
    <property type="term" value="P:protein folding"/>
    <property type="evidence" value="ECO:0007669"/>
    <property type="project" value="TreeGrafter"/>
</dbReference>
<proteinExistence type="inferred from homology"/>
<comment type="similarity">
    <text evidence="1">Belongs to the protein disulfide isomerase family.</text>
</comment>
<evidence type="ECO:0000259" key="3">
    <source>
        <dbReference type="PROSITE" id="PS51352"/>
    </source>
</evidence>
<dbReference type="InterPro" id="IPR046374">
    <property type="entry name" value="PDI_a_PDIR"/>
</dbReference>
<reference evidence="4 5" key="1">
    <citation type="journal article" date="2021" name="Elife">
        <title>Chloroplast acquisition without the gene transfer in kleptoplastic sea slugs, Plakobranchus ocellatus.</title>
        <authorList>
            <person name="Maeda T."/>
            <person name="Takahashi S."/>
            <person name="Yoshida T."/>
            <person name="Shimamura S."/>
            <person name="Takaki Y."/>
            <person name="Nagai Y."/>
            <person name="Toyoda A."/>
            <person name="Suzuki Y."/>
            <person name="Arimoto A."/>
            <person name="Ishii H."/>
            <person name="Satoh N."/>
            <person name="Nishiyama T."/>
            <person name="Hasebe M."/>
            <person name="Maruyama T."/>
            <person name="Minagawa J."/>
            <person name="Obokata J."/>
            <person name="Shigenobu S."/>
        </authorList>
    </citation>
    <scope>NUCLEOTIDE SEQUENCE [LARGE SCALE GENOMIC DNA]</scope>
</reference>
<dbReference type="PANTHER" id="PTHR45672:SF2">
    <property type="entry name" value="PROTEIN DISULFIDE-ISOMERASE A5"/>
    <property type="match status" value="1"/>
</dbReference>
<keyword evidence="5" id="KW-1185">Reference proteome</keyword>
<dbReference type="InterPro" id="IPR051063">
    <property type="entry name" value="PDI"/>
</dbReference>
<comment type="caution">
    <text evidence="4">The sequence shown here is derived from an EMBL/GenBank/DDBJ whole genome shotgun (WGS) entry which is preliminary data.</text>
</comment>
<dbReference type="InterPro" id="IPR017937">
    <property type="entry name" value="Thioredoxin_CS"/>
</dbReference>
<organism evidence="4 5">
    <name type="scientific">Elysia marginata</name>
    <dbReference type="NCBI Taxonomy" id="1093978"/>
    <lineage>
        <taxon>Eukaryota</taxon>
        <taxon>Metazoa</taxon>
        <taxon>Spiralia</taxon>
        <taxon>Lophotrochozoa</taxon>
        <taxon>Mollusca</taxon>
        <taxon>Gastropoda</taxon>
        <taxon>Heterobranchia</taxon>
        <taxon>Euthyneura</taxon>
        <taxon>Panpulmonata</taxon>
        <taxon>Sacoglossa</taxon>
        <taxon>Placobranchoidea</taxon>
        <taxon>Plakobranchidae</taxon>
        <taxon>Elysia</taxon>
    </lineage>
</organism>
<dbReference type="PRINTS" id="PR00421">
    <property type="entry name" value="THIOREDOXIN"/>
</dbReference>
<protein>
    <submittedName>
        <fullName evidence="4">Protein disulfide-isomerase A5</fullName>
    </submittedName>
</protein>
<feature type="domain" description="Thioredoxin" evidence="3">
    <location>
        <begin position="137"/>
        <end position="298"/>
    </location>
</feature>
<dbReference type="InterPro" id="IPR036249">
    <property type="entry name" value="Thioredoxin-like_sf"/>
</dbReference>
<gene>
    <name evidence="4" type="ORF">ElyMa_004717200</name>
</gene>